<feature type="binding site" evidence="6">
    <location>
        <position position="214"/>
    </location>
    <ligand>
        <name>a divalent metal cation</name>
        <dbReference type="ChEBI" id="CHEBI:60240"/>
        <label>2</label>
        <note>catalytic</note>
    </ligand>
</feature>
<evidence type="ECO:0000256" key="6">
    <source>
        <dbReference type="HAMAP-Rule" id="MF_01974"/>
    </source>
</evidence>
<comment type="function">
    <text evidence="1 6">Removes the N-terminal methionine from nascent proteins. The N-terminal methionine is often cleaved when the second residue in the primary sequence is small and uncharged (Met-Ala-, Cys, Gly, Pro, Ser, Thr, or Val). Requires deformylation of the N(alpha)-formylated initiator methionine before it can be hydrolyzed.</text>
</comment>
<sequence>MTVDHWLRPENRAVLEPGTISPLRPVPASIERPEYAFKDEAQSDNCGPYVQTPEVIERVRRASKIAAIALREAGKAAKPGVTTDEIDALVHEIILDHGAYPSTLGYLSFPKSCCTSLNEVVCHGIPDSTVMEEGDILNVDVTAYLDGVHGDTNATFPVGEIAPEAAELIERTEEAMFRGIRAAKVGREVNVVGRVIEKYVGRFGYDSVRDFTGHGVAEGFHNGLIIPHYDSAPHYDDVVEPNMIFTVEPMVTLGSRAWDQWDDGWTITTRDKGYTAQFEHTFLITDDGYEILTDPDAEISA</sequence>
<dbReference type="Proteomes" id="UP000092596">
    <property type="component" value="Chromosome"/>
</dbReference>
<feature type="binding site" evidence="6">
    <location>
        <position position="140"/>
    </location>
    <ligand>
        <name>a divalent metal cation</name>
        <dbReference type="ChEBI" id="CHEBI:60240"/>
        <label>1</label>
    </ligand>
</feature>
<keyword evidence="12" id="KW-1185">Reference proteome</keyword>
<evidence type="ECO:0000313" key="9">
    <source>
        <dbReference type="EMBL" id="ANP27594.1"/>
    </source>
</evidence>
<organism evidence="9 11">
    <name type="scientific">Dermabacter vaginalis</name>
    <dbReference type="NCBI Taxonomy" id="1630135"/>
    <lineage>
        <taxon>Bacteria</taxon>
        <taxon>Bacillati</taxon>
        <taxon>Actinomycetota</taxon>
        <taxon>Actinomycetes</taxon>
        <taxon>Micrococcales</taxon>
        <taxon>Dermabacteraceae</taxon>
        <taxon>Dermabacter</taxon>
    </lineage>
</organism>
<dbReference type="Gene3D" id="3.90.230.10">
    <property type="entry name" value="Creatinase/methionine aminopeptidase superfamily"/>
    <property type="match status" value="1"/>
</dbReference>
<dbReference type="PANTHER" id="PTHR43330:SF16">
    <property type="entry name" value="METHIONINE AMINOPEPTIDASE 2"/>
    <property type="match status" value="1"/>
</dbReference>
<feature type="binding site" evidence="6">
    <location>
        <position position="279"/>
    </location>
    <ligand>
        <name>a divalent metal cation</name>
        <dbReference type="ChEBI" id="CHEBI:60240"/>
        <label>2</label>
        <note>catalytic</note>
    </ligand>
</feature>
<proteinExistence type="inferred from homology"/>
<dbReference type="GO" id="GO:0046872">
    <property type="term" value="F:metal ion binding"/>
    <property type="evidence" value="ECO:0007669"/>
    <property type="project" value="UniProtKB-UniRule"/>
</dbReference>
<dbReference type="EMBL" id="CP044108">
    <property type="protein sequence ID" value="QEU11989.1"/>
    <property type="molecule type" value="Genomic_DNA"/>
</dbReference>
<comment type="subunit">
    <text evidence="6">Monomer.</text>
</comment>
<dbReference type="CDD" id="cd01086">
    <property type="entry name" value="MetAP1"/>
    <property type="match status" value="1"/>
</dbReference>
<keyword evidence="5 6" id="KW-0378">Hydrolase</keyword>
<comment type="catalytic activity">
    <reaction evidence="6 7">
        <text>Release of N-terminal amino acids, preferentially methionine, from peptides and arylamides.</text>
        <dbReference type="EC" id="3.4.11.18"/>
    </reaction>
</comment>
<dbReference type="PANTHER" id="PTHR43330">
    <property type="entry name" value="METHIONINE AMINOPEPTIDASE"/>
    <property type="match status" value="1"/>
</dbReference>
<dbReference type="Proteomes" id="UP000323865">
    <property type="component" value="Chromosome"/>
</dbReference>
<accession>A0A1B0ZHZ1</accession>
<name>A0A1B0ZHZ1_9MICO</name>
<evidence type="ECO:0000256" key="4">
    <source>
        <dbReference type="ARBA" id="ARBA00022723"/>
    </source>
</evidence>
<dbReference type="KEGG" id="dva:DAD186_10440"/>
<feature type="binding site" evidence="6">
    <location>
        <position position="151"/>
    </location>
    <ligand>
        <name>a divalent metal cation</name>
        <dbReference type="ChEBI" id="CHEBI:60240"/>
        <label>2</label>
        <note>catalytic</note>
    </ligand>
</feature>
<dbReference type="STRING" id="1630135.DAD186_10440"/>
<reference evidence="9 11" key="1">
    <citation type="submission" date="2015-06" db="EMBL/GenBank/DDBJ databases">
        <title>Investigation of pathophysiology for high-risk pregnancy and development of treatment modality based on it.</title>
        <authorList>
            <person name="Kim B.-C."/>
            <person name="Lim S."/>
        </authorList>
    </citation>
    <scope>NUCLEOTIDE SEQUENCE [LARGE SCALE GENOMIC DNA]</scope>
    <source>
        <strain evidence="9 11">AD1-86</strain>
    </source>
</reference>
<gene>
    <name evidence="6 10" type="primary">map</name>
    <name evidence="9" type="ORF">DAD186_10440</name>
    <name evidence="10" type="ORF">FOB48_06520</name>
</gene>
<feature type="binding site" evidence="6">
    <location>
        <position position="151"/>
    </location>
    <ligand>
        <name>a divalent metal cation</name>
        <dbReference type="ChEBI" id="CHEBI:60240"/>
        <label>1</label>
    </ligand>
</feature>
<feature type="domain" description="Peptidase M24" evidence="8">
    <location>
        <begin position="57"/>
        <end position="286"/>
    </location>
</feature>
<keyword evidence="4 6" id="KW-0479">Metal-binding</keyword>
<reference evidence="10 12" key="2">
    <citation type="submission" date="2019-09" db="EMBL/GenBank/DDBJ databases">
        <title>FDA dAtabase for Regulatory Grade micrObial Sequences (FDA-ARGOS): Supporting development and validation of Infectious Disease Dx tests.</title>
        <authorList>
            <person name="Sciortino C."/>
            <person name="Tallon L."/>
            <person name="Sadzewicz L."/>
            <person name="Vavikolanu K."/>
            <person name="Mehta A."/>
            <person name="Aluvathingal J."/>
            <person name="Nadendla S."/>
            <person name="Nandy P."/>
            <person name="Geyer C."/>
            <person name="Yan Y."/>
            <person name="Sichtig H."/>
        </authorList>
    </citation>
    <scope>NUCLEOTIDE SEQUENCE [LARGE SCALE GENOMIC DNA]</scope>
    <source>
        <strain evidence="10 12">FDAARGOS_640</strain>
    </source>
</reference>
<evidence type="ECO:0000256" key="2">
    <source>
        <dbReference type="ARBA" id="ARBA00022438"/>
    </source>
</evidence>
<feature type="binding site" evidence="6">
    <location>
        <position position="123"/>
    </location>
    <ligand>
        <name>substrate</name>
    </ligand>
</feature>
<dbReference type="GO" id="GO:0006508">
    <property type="term" value="P:proteolysis"/>
    <property type="evidence" value="ECO:0007669"/>
    <property type="project" value="UniProtKB-KW"/>
</dbReference>
<evidence type="ECO:0000313" key="11">
    <source>
        <dbReference type="Proteomes" id="UP000092596"/>
    </source>
</evidence>
<feature type="binding site" evidence="6">
    <location>
        <position position="248"/>
    </location>
    <ligand>
        <name>a divalent metal cation</name>
        <dbReference type="ChEBI" id="CHEBI:60240"/>
        <label>2</label>
        <note>catalytic</note>
    </ligand>
</feature>
<dbReference type="PRINTS" id="PR00599">
    <property type="entry name" value="MAPEPTIDASE"/>
</dbReference>
<dbReference type="EC" id="3.4.11.18" evidence="6 7"/>
<feature type="binding site" evidence="6">
    <location>
        <position position="221"/>
    </location>
    <ligand>
        <name>substrate</name>
    </ligand>
</feature>
<dbReference type="InterPro" id="IPR036005">
    <property type="entry name" value="Creatinase/aminopeptidase-like"/>
</dbReference>
<dbReference type="RefSeq" id="WP_065247767.1">
    <property type="nucleotide sequence ID" value="NZ_CP012117.1"/>
</dbReference>
<evidence type="ECO:0000313" key="12">
    <source>
        <dbReference type="Proteomes" id="UP000323865"/>
    </source>
</evidence>
<feature type="binding site" evidence="6">
    <location>
        <position position="279"/>
    </location>
    <ligand>
        <name>a divalent metal cation</name>
        <dbReference type="ChEBI" id="CHEBI:60240"/>
        <label>1</label>
    </ligand>
</feature>
<evidence type="ECO:0000256" key="7">
    <source>
        <dbReference type="RuleBase" id="RU003653"/>
    </source>
</evidence>
<dbReference type="InterPro" id="IPR002467">
    <property type="entry name" value="Pept_M24A_MAP1"/>
</dbReference>
<comment type="similarity">
    <text evidence="6">Belongs to the peptidase M24A family. Methionine aminopeptidase type 1 subfamily.</text>
</comment>
<evidence type="ECO:0000256" key="3">
    <source>
        <dbReference type="ARBA" id="ARBA00022670"/>
    </source>
</evidence>
<dbReference type="HAMAP" id="MF_01974">
    <property type="entry name" value="MetAP_1"/>
    <property type="match status" value="1"/>
</dbReference>
<evidence type="ECO:0000313" key="10">
    <source>
        <dbReference type="EMBL" id="QEU11989.1"/>
    </source>
</evidence>
<dbReference type="AlphaFoldDB" id="A0A1B0ZHZ1"/>
<dbReference type="Pfam" id="PF00557">
    <property type="entry name" value="Peptidase_M24"/>
    <property type="match status" value="1"/>
</dbReference>
<evidence type="ECO:0000259" key="8">
    <source>
        <dbReference type="Pfam" id="PF00557"/>
    </source>
</evidence>
<dbReference type="InterPro" id="IPR000994">
    <property type="entry name" value="Pept_M24"/>
</dbReference>
<dbReference type="EMBL" id="CP012117">
    <property type="protein sequence ID" value="ANP27594.1"/>
    <property type="molecule type" value="Genomic_DNA"/>
</dbReference>
<protein>
    <recommendedName>
        <fullName evidence="6 7">Methionine aminopeptidase</fullName>
        <shortName evidence="6">MAP</shortName>
        <shortName evidence="6">MetAP</shortName>
        <ecNumber evidence="6 7">3.4.11.18</ecNumber>
    </recommendedName>
    <alternativeName>
        <fullName evidence="6">Peptidase M</fullName>
    </alternativeName>
</protein>
<keyword evidence="2 6" id="KW-0031">Aminopeptidase</keyword>
<dbReference type="GO" id="GO:0005829">
    <property type="term" value="C:cytosol"/>
    <property type="evidence" value="ECO:0007669"/>
    <property type="project" value="TreeGrafter"/>
</dbReference>
<dbReference type="NCBIfam" id="TIGR00500">
    <property type="entry name" value="met_pdase_I"/>
    <property type="match status" value="1"/>
</dbReference>
<dbReference type="SUPFAM" id="SSF55920">
    <property type="entry name" value="Creatinase/aminopeptidase"/>
    <property type="match status" value="1"/>
</dbReference>
<keyword evidence="3 6" id="KW-0645">Protease</keyword>
<dbReference type="GO" id="GO:0004239">
    <property type="term" value="F:initiator methionyl aminopeptidase activity"/>
    <property type="evidence" value="ECO:0007669"/>
    <property type="project" value="UniProtKB-UniRule"/>
</dbReference>
<evidence type="ECO:0000256" key="5">
    <source>
        <dbReference type="ARBA" id="ARBA00022801"/>
    </source>
</evidence>
<dbReference type="InterPro" id="IPR001714">
    <property type="entry name" value="Pept_M24_MAP"/>
</dbReference>
<comment type="cofactor">
    <cofactor evidence="6">
        <name>Co(2+)</name>
        <dbReference type="ChEBI" id="CHEBI:48828"/>
    </cofactor>
    <cofactor evidence="6">
        <name>Zn(2+)</name>
        <dbReference type="ChEBI" id="CHEBI:29105"/>
    </cofactor>
    <cofactor evidence="6">
        <name>Mn(2+)</name>
        <dbReference type="ChEBI" id="CHEBI:29035"/>
    </cofactor>
    <cofactor evidence="6">
        <name>Fe(2+)</name>
        <dbReference type="ChEBI" id="CHEBI:29033"/>
    </cofactor>
    <text evidence="6">Binds 2 divalent metal cations per subunit. Has a high-affinity and a low affinity metal-binding site. The true nature of the physiological cofactor is under debate. The enzyme is active with cobalt, zinc, manganese or divalent iron ions. Most likely, methionine aminopeptidases function as mononuclear Fe(2+)-metalloproteases under physiological conditions, and the catalytically relevant metal-binding site has been assigned to the histidine-containing high-affinity site.</text>
</comment>
<dbReference type="GO" id="GO:0070006">
    <property type="term" value="F:metalloaminopeptidase activity"/>
    <property type="evidence" value="ECO:0007669"/>
    <property type="project" value="UniProtKB-UniRule"/>
</dbReference>
<dbReference type="PATRIC" id="fig|1630135.4.peg.1047"/>
<evidence type="ECO:0000256" key="1">
    <source>
        <dbReference type="ARBA" id="ARBA00002521"/>
    </source>
</evidence>